<dbReference type="Pfam" id="PF05175">
    <property type="entry name" value="MTS"/>
    <property type="match status" value="1"/>
</dbReference>
<evidence type="ECO:0000256" key="1">
    <source>
        <dbReference type="ARBA" id="ARBA00006149"/>
    </source>
</evidence>
<evidence type="ECO:0000256" key="2">
    <source>
        <dbReference type="ARBA" id="ARBA00022603"/>
    </source>
</evidence>
<sequence length="227" mass="25719">MISTPLIPNLDYDHVYEPAEDTFLFLDLFESLHEKGYFHSKKFTSKTPIVLEIGSGSGVISTFVSQHKVVPNSINLASDINLIALETTKRTHSHNKPVNEPFDIVRSDLTNCFRSNQIDVLFFNPPYVPSEDIPSIPNIEDDSNSAWLDLALVGGDNGMLITNKVLDKLDTTLSLNGEAYILFCARNNHPKVISQFKQENENFNVELVIERKCGWEELAIYRFTKLQ</sequence>
<keyword evidence="4" id="KW-0949">S-adenosyl-L-methionine</keyword>
<dbReference type="InterPro" id="IPR004557">
    <property type="entry name" value="PrmC-related"/>
</dbReference>
<gene>
    <name evidence="6" type="ORF">CANINC_000730</name>
</gene>
<dbReference type="EMBL" id="SELW01000121">
    <property type="protein sequence ID" value="TID30814.1"/>
    <property type="molecule type" value="Genomic_DNA"/>
</dbReference>
<comment type="similarity">
    <text evidence="1">Belongs to the eukaryotic/archaeal PrmC-related family.</text>
</comment>
<dbReference type="NCBIfam" id="TIGR00537">
    <property type="entry name" value="hemK_rel_arch"/>
    <property type="match status" value="1"/>
</dbReference>
<dbReference type="Gene3D" id="3.40.50.150">
    <property type="entry name" value="Vaccinia Virus protein VP39"/>
    <property type="match status" value="1"/>
</dbReference>
<evidence type="ECO:0000259" key="5">
    <source>
        <dbReference type="Pfam" id="PF05175"/>
    </source>
</evidence>
<evidence type="ECO:0000313" key="6">
    <source>
        <dbReference type="EMBL" id="TID30814.1"/>
    </source>
</evidence>
<protein>
    <recommendedName>
        <fullName evidence="5">Methyltransferase small domain-containing protein</fullName>
    </recommendedName>
</protein>
<dbReference type="OrthoDB" id="406152at2759"/>
<comment type="caution">
    <text evidence="6">The sequence shown here is derived from an EMBL/GenBank/DDBJ whole genome shotgun (WGS) entry which is preliminary data.</text>
</comment>
<dbReference type="GO" id="GO:0032259">
    <property type="term" value="P:methylation"/>
    <property type="evidence" value="ECO:0007669"/>
    <property type="project" value="UniProtKB-KW"/>
</dbReference>
<dbReference type="GO" id="GO:0008757">
    <property type="term" value="F:S-adenosylmethionine-dependent methyltransferase activity"/>
    <property type="evidence" value="ECO:0007669"/>
    <property type="project" value="TreeGrafter"/>
</dbReference>
<dbReference type="InterPro" id="IPR029063">
    <property type="entry name" value="SAM-dependent_MTases_sf"/>
</dbReference>
<dbReference type="AlphaFoldDB" id="A0A4T0X7L8"/>
<proteinExistence type="inferred from homology"/>
<keyword evidence="7" id="KW-1185">Reference proteome</keyword>
<dbReference type="InterPro" id="IPR007848">
    <property type="entry name" value="Small_mtfrase_dom"/>
</dbReference>
<dbReference type="PANTHER" id="PTHR45875:SF1">
    <property type="entry name" value="METHYLTRANSFERASE N6AMT1"/>
    <property type="match status" value="1"/>
</dbReference>
<keyword evidence="2" id="KW-0489">Methyltransferase</keyword>
<dbReference type="InterPro" id="IPR052190">
    <property type="entry name" value="Euk-Arch_PrmC-MTase"/>
</dbReference>
<dbReference type="SUPFAM" id="SSF53335">
    <property type="entry name" value="S-adenosyl-L-methionine-dependent methyltransferases"/>
    <property type="match status" value="1"/>
</dbReference>
<dbReference type="GO" id="GO:0008276">
    <property type="term" value="F:protein methyltransferase activity"/>
    <property type="evidence" value="ECO:0007669"/>
    <property type="project" value="TreeGrafter"/>
</dbReference>
<dbReference type="PROSITE" id="PS00092">
    <property type="entry name" value="N6_MTASE"/>
    <property type="match status" value="1"/>
</dbReference>
<accession>A0A4T0X7L8</accession>
<reference evidence="6 7" key="1">
    <citation type="journal article" date="2019" name="Front. Genet.">
        <title>Whole-Genome Sequencing of the Opportunistic Yeast Pathogen Candida inconspicua Uncovers Its Hybrid Origin.</title>
        <authorList>
            <person name="Mixao V."/>
            <person name="Hansen A.P."/>
            <person name="Saus E."/>
            <person name="Boekhout T."/>
            <person name="Lass-Florl C."/>
            <person name="Gabaldon T."/>
        </authorList>
    </citation>
    <scope>NUCLEOTIDE SEQUENCE [LARGE SCALE GENOMIC DNA]</scope>
    <source>
        <strain evidence="6 7">CBS 180</strain>
    </source>
</reference>
<evidence type="ECO:0000313" key="7">
    <source>
        <dbReference type="Proteomes" id="UP000307173"/>
    </source>
</evidence>
<dbReference type="GO" id="GO:0003676">
    <property type="term" value="F:nucleic acid binding"/>
    <property type="evidence" value="ECO:0007669"/>
    <property type="project" value="InterPro"/>
</dbReference>
<dbReference type="CDD" id="cd02440">
    <property type="entry name" value="AdoMet_MTases"/>
    <property type="match status" value="1"/>
</dbReference>
<dbReference type="PANTHER" id="PTHR45875">
    <property type="entry name" value="METHYLTRANSFERASE N6AMT1"/>
    <property type="match status" value="1"/>
</dbReference>
<dbReference type="STRING" id="52247.A0A4T0X7L8"/>
<feature type="domain" description="Methyltransferase small" evidence="5">
    <location>
        <begin position="49"/>
        <end position="128"/>
    </location>
</feature>
<dbReference type="InterPro" id="IPR002052">
    <property type="entry name" value="DNA_methylase_N6_adenine_CS"/>
</dbReference>
<keyword evidence="3" id="KW-0808">Transferase</keyword>
<evidence type="ECO:0000256" key="3">
    <source>
        <dbReference type="ARBA" id="ARBA00022679"/>
    </source>
</evidence>
<name>A0A4T0X7L8_9ASCO</name>
<dbReference type="GO" id="GO:0035657">
    <property type="term" value="C:eRF1 methyltransferase complex"/>
    <property type="evidence" value="ECO:0007669"/>
    <property type="project" value="TreeGrafter"/>
</dbReference>
<organism evidence="6 7">
    <name type="scientific">Pichia inconspicua</name>
    <dbReference type="NCBI Taxonomy" id="52247"/>
    <lineage>
        <taxon>Eukaryota</taxon>
        <taxon>Fungi</taxon>
        <taxon>Dikarya</taxon>
        <taxon>Ascomycota</taxon>
        <taxon>Saccharomycotina</taxon>
        <taxon>Pichiomycetes</taxon>
        <taxon>Pichiales</taxon>
        <taxon>Pichiaceae</taxon>
        <taxon>Pichia</taxon>
    </lineage>
</organism>
<dbReference type="Proteomes" id="UP000307173">
    <property type="component" value="Unassembled WGS sequence"/>
</dbReference>
<evidence type="ECO:0000256" key="4">
    <source>
        <dbReference type="ARBA" id="ARBA00022691"/>
    </source>
</evidence>